<dbReference type="PANTHER" id="PTHR45398">
    <property type="match status" value="1"/>
</dbReference>
<dbReference type="Pfam" id="PF00550">
    <property type="entry name" value="PP-binding"/>
    <property type="match status" value="3"/>
</dbReference>
<dbReference type="Gene3D" id="1.10.1200.10">
    <property type="entry name" value="ACP-like"/>
    <property type="match status" value="3"/>
</dbReference>
<evidence type="ECO:0000259" key="5">
    <source>
        <dbReference type="PROSITE" id="PS50075"/>
    </source>
</evidence>
<dbReference type="GO" id="GO:0044550">
    <property type="term" value="P:secondary metabolite biosynthetic process"/>
    <property type="evidence" value="ECO:0007669"/>
    <property type="project" value="UniProtKB-ARBA"/>
</dbReference>
<dbReference type="GO" id="GO:0003824">
    <property type="term" value="F:catalytic activity"/>
    <property type="evidence" value="ECO:0007669"/>
    <property type="project" value="InterPro"/>
</dbReference>
<dbReference type="InterPro" id="IPR010060">
    <property type="entry name" value="NRPS_synth"/>
</dbReference>
<dbReference type="FunFam" id="1.10.1200.10:FF:000005">
    <property type="entry name" value="Nonribosomal peptide synthetase 1"/>
    <property type="match status" value="2"/>
</dbReference>
<dbReference type="FunFam" id="2.30.38.10:FF:000001">
    <property type="entry name" value="Non-ribosomal peptide synthetase PvdI"/>
    <property type="match status" value="2"/>
</dbReference>
<feature type="domain" description="Carrier" evidence="5">
    <location>
        <begin position="2514"/>
        <end position="2588"/>
    </location>
</feature>
<dbReference type="Gene3D" id="3.30.559.10">
    <property type="entry name" value="Chloramphenicol acetyltransferase-like domain"/>
    <property type="match status" value="5"/>
</dbReference>
<name>A0A6I6GY78_9PSED</name>
<dbReference type="InterPro" id="IPR045851">
    <property type="entry name" value="AMP-bd_C_sf"/>
</dbReference>
<dbReference type="SMART" id="SM00823">
    <property type="entry name" value="PKS_PP"/>
    <property type="match status" value="3"/>
</dbReference>
<dbReference type="FunFam" id="3.40.50.12780:FF:000012">
    <property type="entry name" value="Non-ribosomal peptide synthetase"/>
    <property type="match status" value="2"/>
</dbReference>
<dbReference type="Pfam" id="PF00668">
    <property type="entry name" value="Condensation"/>
    <property type="match status" value="5"/>
</dbReference>
<proteinExistence type="inferred from homology"/>
<dbReference type="InterPro" id="IPR000873">
    <property type="entry name" value="AMP-dep_synth/lig_dom"/>
</dbReference>
<comment type="cofactor">
    <cofactor evidence="1">
        <name>pantetheine 4'-phosphate</name>
        <dbReference type="ChEBI" id="CHEBI:47942"/>
    </cofactor>
</comment>
<gene>
    <name evidence="6" type="ORF">GPJ81_09645</name>
</gene>
<dbReference type="NCBIfam" id="TIGR01733">
    <property type="entry name" value="AA-adenyl-dom"/>
    <property type="match status" value="3"/>
</dbReference>
<dbReference type="Gene3D" id="3.40.50.980">
    <property type="match status" value="6"/>
</dbReference>
<keyword evidence="4" id="KW-0597">Phosphoprotein</keyword>
<organism evidence="6 7">
    <name type="scientific">Pseudomonas alkylphenolica</name>
    <dbReference type="NCBI Taxonomy" id="237609"/>
    <lineage>
        <taxon>Bacteria</taxon>
        <taxon>Pseudomonadati</taxon>
        <taxon>Pseudomonadota</taxon>
        <taxon>Gammaproteobacteria</taxon>
        <taxon>Pseudomonadales</taxon>
        <taxon>Pseudomonadaceae</taxon>
        <taxon>Pseudomonas</taxon>
    </lineage>
</organism>
<dbReference type="FunFam" id="3.40.50.980:FF:000001">
    <property type="entry name" value="Non-ribosomal peptide synthetase"/>
    <property type="match status" value="3"/>
</dbReference>
<dbReference type="SUPFAM" id="SSF52777">
    <property type="entry name" value="CoA-dependent acyltransferases"/>
    <property type="match status" value="10"/>
</dbReference>
<dbReference type="GO" id="GO:0043041">
    <property type="term" value="P:amino acid activation for nonribosomal peptide biosynthetic process"/>
    <property type="evidence" value="ECO:0007669"/>
    <property type="project" value="UniProtKB-ARBA"/>
</dbReference>
<keyword evidence="7" id="KW-1185">Reference proteome</keyword>
<dbReference type="Gene3D" id="2.30.38.10">
    <property type="entry name" value="Luciferase, Domain 3"/>
    <property type="match status" value="3"/>
</dbReference>
<dbReference type="InterPro" id="IPR010071">
    <property type="entry name" value="AA_adenyl_dom"/>
</dbReference>
<evidence type="ECO:0000256" key="4">
    <source>
        <dbReference type="ARBA" id="ARBA00022553"/>
    </source>
</evidence>
<dbReference type="Proteomes" id="UP000426235">
    <property type="component" value="Chromosome"/>
</dbReference>
<dbReference type="EMBL" id="CP046621">
    <property type="protein sequence ID" value="QGW76926.1"/>
    <property type="molecule type" value="Genomic_DNA"/>
</dbReference>
<dbReference type="InterPro" id="IPR020806">
    <property type="entry name" value="PKS_PP-bd"/>
</dbReference>
<accession>A0A6I6GY78</accession>
<dbReference type="NCBIfam" id="NF003417">
    <property type="entry name" value="PRK04813.1"/>
    <property type="match status" value="3"/>
</dbReference>
<feature type="domain" description="Carrier" evidence="5">
    <location>
        <begin position="1014"/>
        <end position="1088"/>
    </location>
</feature>
<dbReference type="SUPFAM" id="SSF56801">
    <property type="entry name" value="Acetyl-CoA synthetase-like"/>
    <property type="match status" value="3"/>
</dbReference>
<dbReference type="InterPro" id="IPR023213">
    <property type="entry name" value="CAT-like_dom_sf"/>
</dbReference>
<evidence type="ECO:0000256" key="3">
    <source>
        <dbReference type="ARBA" id="ARBA00022450"/>
    </source>
</evidence>
<dbReference type="NCBIfam" id="TIGR01720">
    <property type="entry name" value="NRPS-para261"/>
    <property type="match status" value="2"/>
</dbReference>
<dbReference type="FunFam" id="3.40.50.980:FF:000002">
    <property type="entry name" value="Enterobactin synthetase component F"/>
    <property type="match status" value="1"/>
</dbReference>
<feature type="domain" description="Carrier" evidence="5">
    <location>
        <begin position="4036"/>
        <end position="4111"/>
    </location>
</feature>
<dbReference type="SUPFAM" id="SSF47336">
    <property type="entry name" value="ACP-like"/>
    <property type="match status" value="3"/>
</dbReference>
<dbReference type="GO" id="GO:0031177">
    <property type="term" value="F:phosphopantetheine binding"/>
    <property type="evidence" value="ECO:0007669"/>
    <property type="project" value="InterPro"/>
</dbReference>
<sequence>MLKHSPARTEELVARIKGLDSDKRQQLFTRLQQMGISVARLPIVAASDSGPAPVSFAQQRQWFLWQLEPQGCAYNIPAALRLRGPLQLEALQRSLSALAERQASLRTTFIEIGDSLQQGLDEGAQAILHLEQRPLPEAQRQAAAEQCIGAELAQPFDLAAGPLWRVRLVRFGADDHLLLMTLHHVISDGWSMTLLVEELLALYAAFSQGQQAQLPALPIQYSDYARWQREWMASGERERQLAYWTEALGATQPVLELPTDHPRPLRQSYRGARFNVPISAALGTAVRELAQREGVTPFMLLLASFQVLLHRYSGQRDIRVGVPTANRNRLETERLIGLFVNTQILRAEVSGEQSFRDLLRQVEQAALGAQAHQDLPYEQLVEALQPERSLSHNPLFQVMYNHQNASGPSAIHALAGLQVQGLELDNHTAQLDLTLETYDQRDGFSAVLVYACDLFEAATIERMAGHWLRLLEGIVANPASAIAELPLLSPAEQQQICVEWNADYSAYDTQSSIPAAIQAQAAAQPQALALTAGTRTFTYAELNAWSNRLARQLVSLGVGPEVRVGVAMERSSEMIVALLAVLKAGGAYVPLDPDYPAERVAYMLEDSQARILLTQAALVDELPPSQAQVLLVDPQGQGLDAFAEDDLPQRAAADNLAYVIYTSGSTGKPKGVAIAHRNVLALIHWSQQVYSQADLQGVLASTSVCFDLSVWEIFVTLASGGSIVLARNALELPELAARDQVRLINSVPSAVTALQRAGQIPPGVRIINMAGEPLKQGLVDALYASPSVEHVYDLYGPSEDTTYSTWTRREAGGQANIGRPLCNTSSYILDGQLQPVPQGVAGELYLAGEGITRGYLFRPGLTAEKFVPNPFGGAGERLYRTGDLTRYRPDGVIEYVGRIDHQVKIRGFRIELGEIEARLLQQPEVREGVLLAVEGASGQQLAGYVVPRDGVPAADEQPRLRESLRTALRTTLPDYMVPAHILFLDALPLTPNGKLDRKALPAPDASQVQHTYVAPQSELEQRIAAIWQDVLKLERVGLSDNFFELGGDSIVSMQVVSRARQAGIRFSPKELFEYQTVQGLASVARMGEEGAGIDQAPASGSALLLPLQAAFFDTDIPERHHWNQSVLLKPLQALQADMLEQALQAVLAHHDALRLRFTEQDGQWQAQFAPLSSEQPVLWQAQLNDIAELQALGNEAQASLNLQNGPLLRAVLATLADGEQRLLLVIHHLAVDGVSWRVLLEDLQGLYQQLQHGRAPALPARTTSVKVWAERLQAQARDVLPAQELAYWCEQLAGAAEVLPGADASAGRQYQQAASVHTRLDRELTRQLLQDAPAAYRTQVNDLLLTALARVITRWTGAESAPVQLEGHGREALFDDIDLTRTVGWFTSLYPLKLTPAADLAASIKGIKEQLRAVPNKGSGFAALRYLGEEPVRQRLAALPMPRITFNYLGQFDSSFQAQGDSLFVPSGENAGAEQSLEAPLGNDLSLNGQVFAGELDMTWTFSRQQFDPTILQALADDYASELRLLVEHCLQPASRGVTPSDFPLAGLTQQQLDRLPVAAEQLEDLYPLSPMQHGMLFHSLYEQGSADYLNQMRLDVEGLDPERFAQAWQDAAQAHGMLRTGFIWDGLEQPVQVVLRQVRIPFSNLDWRERDASQAALDALAASELAAGFEMDRAPLVRLVVVRVDDRRHHLIYTHHHMLMDGWSNTQLLGEVLQRYAGLAPNVGSGRYRDYIAWLQRQDRQAGNAFWTQQLSALQQPAILAQAVPRVAGVAAAQGEFSQALEARQTERLAAFARQQKVTVNTLVQAAWLLLLQRYTGQDCVAFGATVAGRPVELKGVEQQIGLFINTLPVIASVPGRSQVGDWLRVLQAHNLALREYEHTPLADIQRLAGQGSEALFDTLLVFENYPVSEALQQAPAGLRFAQVHNREQTNYPLALSVNLADTLSLHYRYTAPQFSAAAITTLHGHLQRLLLALVEDPQARVMDLSMLAVEEQAQLLEGWNATERAYPLQQSVQALIEQQVERAPQATALLFGGQQLSYAELNTQANRLAHRLIEIGVGPDVLVGIAAERSLEMVVGLLAVLKAGGAYVPLDPEYPQDRLSYMIEDSGIHLLLTQQHLHEQLPVPASVEVLLLEQDLSGYPTHNPDVDVAGENLAYVIYTSGSTGKPKGAGNRHSALTNRLCWMQEAYALDASDTVLQKTPFSFDVSVWEFFWPLMTGARLAIAGPGEHRDPARLLQLIEQHQVSTLHFVPSMLQVFLLDERVHEARSLKRIICSGEALQVDAQQQVFAKLPQARLYNLYGPTEAAIDVTHWTCREEGSDTVPIGQPIANLATYILDPELGPVPAGVIGELYLGGEGLARGYHRRPGLTAERFMVSPFGNGERLYRTGDLARYRPDGVIEYAGRIDHQVKIRGLRIELGEIEARLFEQAEVREVVVLAMDLLGSQQLVGYVVPSAEGIDAEQLKARLKAHLPDYMVPSQWVFLDSLPLSPNGKLERKALPRPDVSQAQQAYVAPQSELEQQIAAIWQDVLHVERVGANDNFFELGGDSIISIQVVSRARQQGIRFTPKNLFEHQTVRALASVAEQGVGTAQIDQGPVTGETLLLPFQQAFFEMAIPERQHWNQSVLLKPLEPLNPAWLQEALDMLVEHHDGLRLRFAEVDGQWQAHHAQPGQAASLTLAEVADGEALTLRASELQRGLDLAQGPLLRALLATLGNGEQRLLLVAHHLVVDGVSWRILLEDLHLAYQQRAAGQSVVLPAKTTSFKDWAAQLQTYARSAERQAALQFWTQQLQGCNAELPAVRAEGSLQHNQALTLYSRLDSQTTRQLLQDAPGAYRTQVNDLLLTALAQVIGAWSGRQDVLVQLEGHGREAVNDSLDLSRSVGWFTSLFPVRLSASADIGSSIKHIKEQLRALPGNGLDFAALRYLGDETSRSALAGLPVPRITFNYLGQFDSSFASEQALFVPVDEPHGEELNDQAPLGNWLTLNGSVYGGQLSVGWTFSRAMFDDATIQSLADAYTQALQSLVEHCLQPGAQGATPSDFPLAALDQRQLDGLGLALEQVEDLFPLSPMQQGMLFHTLYEKAAGDYINQMRLNVDGLDPERFRQAWQAALDAHDILRTGFTWQGELAQPLQIVYKQRQLPYRLLDWRDRPDRPDRDAALAELAAEELQQGFDLTQAPLLRLVLVRSEEQRYHVLYTCHHILMDGWSASQLLAEVLQRYAGEQPLQAAGRYRDYIGWLQAQDREVTEAFWTRQLAVLESPTRLADTFIGTALAAQPGAVVAHDSLLVNLTAAQTQHLNAFARGHKVTLNTLLQAAWLLLLQRYTGQQTLCFGATVAGRPAELKGAMQQLGLFINTLPVIASPRAEQSIEHWLQAVQDSNLALREHEHTPLFEIQRWAGQGAQALFDSILVFENYPVSQALAEASPAGLHFELLANHEQTNYPLVLAVNLGQTLNLHYSFNLAHFSARAIAQLNRHLLHVLEQLSAEQAPRNLGQIQLLPDSEREQLLHRWQPCAAEWAGQQPVHLAIAEWARKTPDAVALYFADQHMTYAELDAQANALAHELRARGVGAEQRVGVALPRSMQMIVSLLAVHKAGAAYVPLDPQYPAERLAYLMGDSAMVLLLSHSQLTGLPVPDELAVVNVDSLDLSRWPTHAPQVQVLPQHLAYVIYTSGSTGQPKGVAVEHGPMAMHCRAIGERYEMSAGDCELHFMSFAFDGAHERWLTTLTHGGRLLIRDDSLWTAQYTYEAMRRFKVSVAAFPPLYLQQLAEHAERDGNPPPVRIYCFGGDAVPNASFELAKRALRPQYIINGYGPTETVVTPLIWKAGPQDQCAAAYAPIGTRIGERSAQVLDSDLDLLPVGLPGELYLGGSGVARGYLDRPGLTAERFVPDPFADGARVYRSGDLVRQRDDGVIDYLGRIDHQVKIRGFRIELGEIEARLQALPPVREAVVVARDSANGPQLVAYLLAEEAGLADADAATQAGARDAVRLALKQQLPAYMVPSHLVFLNRFPLTPNGKLDRKALPEPESQGSLAAYQAPTSALQCQIAAIWQEVLKVPQVSLGDNFFERGGHSLLATQATAQLQLQLGGELALDLLFRTQTLGEYAEAVAAGVSAPGEDDLSDMFDFMAELEAN</sequence>
<dbReference type="InterPro" id="IPR036736">
    <property type="entry name" value="ACP-like_sf"/>
</dbReference>
<dbReference type="NCBIfam" id="NF004282">
    <property type="entry name" value="PRK05691.1"/>
    <property type="match status" value="5"/>
</dbReference>
<dbReference type="CDD" id="cd19531">
    <property type="entry name" value="LCL_NRPS-like"/>
    <property type="match status" value="1"/>
</dbReference>
<dbReference type="Gene3D" id="3.30.300.30">
    <property type="match status" value="3"/>
</dbReference>
<dbReference type="PROSITE" id="PS00455">
    <property type="entry name" value="AMP_BINDING"/>
    <property type="match status" value="3"/>
</dbReference>
<dbReference type="CDD" id="cd17646">
    <property type="entry name" value="A_NRPS_AB3403-like"/>
    <property type="match status" value="1"/>
</dbReference>
<evidence type="ECO:0000256" key="1">
    <source>
        <dbReference type="ARBA" id="ARBA00001957"/>
    </source>
</evidence>
<dbReference type="InterPro" id="IPR001242">
    <property type="entry name" value="Condensation_dom"/>
</dbReference>
<comment type="similarity">
    <text evidence="2">Belongs to the ATP-dependent AMP-binding enzyme family.</text>
</comment>
<dbReference type="CDD" id="cd19543">
    <property type="entry name" value="DCL_NRPS"/>
    <property type="match status" value="2"/>
</dbReference>
<dbReference type="PROSITE" id="PS50075">
    <property type="entry name" value="CARRIER"/>
    <property type="match status" value="3"/>
</dbReference>
<evidence type="ECO:0000313" key="6">
    <source>
        <dbReference type="EMBL" id="QGW76926.1"/>
    </source>
</evidence>
<dbReference type="Pfam" id="PF13193">
    <property type="entry name" value="AMP-binding_C"/>
    <property type="match status" value="3"/>
</dbReference>
<reference evidence="6" key="1">
    <citation type="submission" date="2019-12" db="EMBL/GenBank/DDBJ databases">
        <title>Hybrid Genome Assemblies of two High G+C Isolates from Undergraduate Microbiology Courses.</title>
        <authorList>
            <person name="Ne Ville C.J."/>
            <person name="Enright D."/>
            <person name="Hernandez I."/>
            <person name="Dodsworth J."/>
            <person name="Orwin P.M."/>
        </authorList>
    </citation>
    <scope>NUCLEOTIDE SEQUENCE [LARGE SCALE GENOMIC DNA]</scope>
    <source>
        <strain evidence="6">Neo</strain>
    </source>
</reference>
<protein>
    <submittedName>
        <fullName evidence="6">Amino acid adenylation domain-containing protein</fullName>
    </submittedName>
</protein>
<dbReference type="CDD" id="cd19534">
    <property type="entry name" value="E_NRPS"/>
    <property type="match status" value="2"/>
</dbReference>
<dbReference type="InterPro" id="IPR025110">
    <property type="entry name" value="AMP-bd_C"/>
</dbReference>
<evidence type="ECO:0000256" key="2">
    <source>
        <dbReference type="ARBA" id="ARBA00006432"/>
    </source>
</evidence>
<evidence type="ECO:0000313" key="7">
    <source>
        <dbReference type="Proteomes" id="UP000426235"/>
    </source>
</evidence>
<dbReference type="PROSITE" id="PS00012">
    <property type="entry name" value="PHOSPHOPANTETHEINE"/>
    <property type="match status" value="2"/>
</dbReference>
<dbReference type="Pfam" id="PF00501">
    <property type="entry name" value="AMP-binding"/>
    <property type="match status" value="3"/>
</dbReference>
<dbReference type="PANTHER" id="PTHR45398:SF1">
    <property type="entry name" value="ENZYME, PUTATIVE (JCVI)-RELATED"/>
    <property type="match status" value="1"/>
</dbReference>
<dbReference type="RefSeq" id="WP_157191970.1">
    <property type="nucleotide sequence ID" value="NZ_CP046621.1"/>
</dbReference>
<dbReference type="Gene3D" id="3.30.559.30">
    <property type="entry name" value="Nonribosomal peptide synthetase, condensation domain"/>
    <property type="match status" value="5"/>
</dbReference>
<keyword evidence="3" id="KW-0596">Phosphopantetheine</keyword>
<dbReference type="FunFam" id="3.30.559.10:FF:000012">
    <property type="entry name" value="Non-ribosomal peptide synthetase"/>
    <property type="match status" value="1"/>
</dbReference>
<dbReference type="InterPro" id="IPR020845">
    <property type="entry name" value="AMP-binding_CS"/>
</dbReference>
<dbReference type="InterPro" id="IPR006162">
    <property type="entry name" value="Ppantetheine_attach_site"/>
</dbReference>
<dbReference type="FunFam" id="3.30.300.30:FF:000010">
    <property type="entry name" value="Enterobactin synthetase component F"/>
    <property type="match status" value="3"/>
</dbReference>
<dbReference type="InterPro" id="IPR009081">
    <property type="entry name" value="PP-bd_ACP"/>
</dbReference>
<dbReference type="CDD" id="cd17649">
    <property type="entry name" value="A_NRPS_PvdJ-like"/>
    <property type="match status" value="1"/>
</dbReference>